<dbReference type="Gene3D" id="3.30.230.30">
    <property type="entry name" value="Impact, N-terminal domain"/>
    <property type="match status" value="1"/>
</dbReference>
<protein>
    <submittedName>
        <fullName evidence="3">Protein co-occurring with transport system</fullName>
    </submittedName>
</protein>
<dbReference type="InterPro" id="IPR036956">
    <property type="entry name" value="Impact_N_sf"/>
</dbReference>
<evidence type="ECO:0000313" key="4">
    <source>
        <dbReference type="Proteomes" id="UP000009399"/>
    </source>
</evidence>
<dbReference type="PANTHER" id="PTHR16301">
    <property type="entry name" value="IMPACT-RELATED"/>
    <property type="match status" value="1"/>
</dbReference>
<dbReference type="RefSeq" id="WP_013302058.1">
    <property type="nucleotide sequence ID" value="NC_019552.1"/>
</dbReference>
<evidence type="ECO:0000256" key="1">
    <source>
        <dbReference type="ARBA" id="ARBA00007665"/>
    </source>
</evidence>
<evidence type="ECO:0000313" key="3">
    <source>
        <dbReference type="EMBL" id="AFX74181.1"/>
    </source>
</evidence>
<dbReference type="Proteomes" id="UP000009399">
    <property type="component" value="Chromosome"/>
</dbReference>
<dbReference type="SUPFAM" id="SSF54211">
    <property type="entry name" value="Ribosomal protein S5 domain 2-like"/>
    <property type="match status" value="1"/>
</dbReference>
<accession>A0AAI8FDQ8</accession>
<gene>
    <name evidence="3" type="ORF">MOS_252</name>
</gene>
<dbReference type="InterPro" id="IPR023582">
    <property type="entry name" value="Impact"/>
</dbReference>
<comment type="similarity">
    <text evidence="1">Belongs to the IMPACT family.</text>
</comment>
<reference evidence="3 4" key="1">
    <citation type="journal article" date="2013" name="Genome Announc.">
        <title>Complete Genome Sequence of Mycoplasma hyorhinis Strain SK76.</title>
        <authorList>
            <person name="Goodison S."/>
            <person name="Urquidi V."/>
            <person name="Kumar D."/>
            <person name="Reyes L."/>
            <person name="Rosser C.J."/>
        </authorList>
    </citation>
    <scope>NUCLEOTIDE SEQUENCE [LARGE SCALE GENOMIC DNA]</scope>
    <source>
        <strain evidence="3 4">SK76</strain>
    </source>
</reference>
<dbReference type="InterPro" id="IPR020568">
    <property type="entry name" value="Ribosomal_Su5_D2-typ_SF"/>
</dbReference>
<evidence type="ECO:0000259" key="2">
    <source>
        <dbReference type="Pfam" id="PF01205"/>
    </source>
</evidence>
<dbReference type="Pfam" id="PF01205">
    <property type="entry name" value="Impact_N"/>
    <property type="match status" value="1"/>
</dbReference>
<proteinExistence type="inferred from homology"/>
<dbReference type="InterPro" id="IPR001498">
    <property type="entry name" value="Impact_N"/>
</dbReference>
<dbReference type="KEGG" id="mhs:MOS_252"/>
<name>A0AAI8FDQ8_MESHY</name>
<dbReference type="GO" id="GO:0006446">
    <property type="term" value="P:regulation of translational initiation"/>
    <property type="evidence" value="ECO:0007669"/>
    <property type="project" value="TreeGrafter"/>
</dbReference>
<dbReference type="PANTHER" id="PTHR16301:SF20">
    <property type="entry name" value="IMPACT FAMILY MEMBER YIGZ"/>
    <property type="match status" value="1"/>
</dbReference>
<dbReference type="GeneID" id="93248375"/>
<dbReference type="AlphaFoldDB" id="A0AAI8FDQ8"/>
<dbReference type="GO" id="GO:0005737">
    <property type="term" value="C:cytoplasm"/>
    <property type="evidence" value="ECO:0007669"/>
    <property type="project" value="TreeGrafter"/>
</dbReference>
<dbReference type="EMBL" id="CP003914">
    <property type="protein sequence ID" value="AFX74181.1"/>
    <property type="molecule type" value="Genomic_DNA"/>
</dbReference>
<sequence length="198" mass="23415">MYKSCCLDQDNYLLEVKDSKFFVYVFYVETQQQIGSFLAQIKQKESKAKHIVYAYRLENNQSKFYESTEPKSSSGKKIQDVIFTHNLYNILIIIARYKSNAQLGLSLLTRSYYNAASLVSTNKNICSLKQEKVYTLEFDLVNLDKYLQILKYYKENVYQKIILDKKAKLISSLDNCYDYFQNKAEVNLYKINKLRIRI</sequence>
<feature type="domain" description="Impact N-terminal" evidence="2">
    <location>
        <begin position="17"/>
        <end position="117"/>
    </location>
</feature>
<organism evidence="3 4">
    <name type="scientific">Mesomycoplasma hyorhinis SK76</name>
    <dbReference type="NCBI Taxonomy" id="1118964"/>
    <lineage>
        <taxon>Bacteria</taxon>
        <taxon>Bacillati</taxon>
        <taxon>Mycoplasmatota</taxon>
        <taxon>Mycoplasmoidales</taxon>
        <taxon>Metamycoplasmataceae</taxon>
        <taxon>Mesomycoplasma</taxon>
    </lineage>
</organism>